<sequence length="336" mass="37417">MGAPMVRYSKLPFRRLILSHGADVAFSPMILADSFVSSSEARDNEFTSDPKEDHPLVVQFAANKVQDFVDASVLVAPYAEGVDLNCGCPQSWALKEGIGASLLQKPEFICDVVKSTKSVIPYPDFSVSVKIRLHRDKRRTIDLCKAVENSGVDFITVHGRTKDQHSDPVDLEGVKMIKDALSIPVVANGDIKSLDDAYRVREVTGVDGVMAARGLLENPAMYAGFDITPAKCILDWLKISLEVGTPFQTFHHHLSYMLERSLSRNERKIFNALGSTASDEMRQRQAEAAERRIKQEESRGLKDPESYKRKLMEKEKRENTAQNTSGEGGLKWTVSN</sequence>
<keyword evidence="4 6" id="KW-0819">tRNA processing</keyword>
<feature type="binding site" evidence="8">
    <location>
        <position position="59"/>
    </location>
    <ligand>
        <name>FMN</name>
        <dbReference type="ChEBI" id="CHEBI:58210"/>
    </ligand>
</feature>
<dbReference type="PIRSF" id="PIRSF006621">
    <property type="entry name" value="Dus"/>
    <property type="match status" value="1"/>
</dbReference>
<dbReference type="PANTHER" id="PTHR11082">
    <property type="entry name" value="TRNA-DIHYDROURIDINE SYNTHASE"/>
    <property type="match status" value="1"/>
</dbReference>
<dbReference type="AlphaFoldDB" id="A0A7R8CYC9"/>
<evidence type="ECO:0000313" key="11">
    <source>
        <dbReference type="EMBL" id="CAF2968364.1"/>
    </source>
</evidence>
<name>A0A7R8CYC9_LEPSM</name>
<evidence type="ECO:0000256" key="9">
    <source>
        <dbReference type="SAM" id="MobiDB-lite"/>
    </source>
</evidence>
<keyword evidence="8" id="KW-0547">Nucleotide-binding</keyword>
<evidence type="ECO:0000256" key="2">
    <source>
        <dbReference type="ARBA" id="ARBA00022630"/>
    </source>
</evidence>
<evidence type="ECO:0000256" key="4">
    <source>
        <dbReference type="ARBA" id="ARBA00022694"/>
    </source>
</evidence>
<feature type="region of interest" description="Disordered" evidence="9">
    <location>
        <begin position="289"/>
        <end position="336"/>
    </location>
</feature>
<accession>A0A7R8CYC9</accession>
<feature type="binding site" evidence="8">
    <location>
        <begin position="4"/>
        <end position="6"/>
    </location>
    <ligand>
        <name>FMN</name>
        <dbReference type="ChEBI" id="CHEBI:58210"/>
    </ligand>
</feature>
<dbReference type="SUPFAM" id="SSF51395">
    <property type="entry name" value="FMN-linked oxidoreductases"/>
    <property type="match status" value="1"/>
</dbReference>
<keyword evidence="2 6" id="KW-0285">Flavoprotein</keyword>
<dbReference type="PROSITE" id="PS01136">
    <property type="entry name" value="UPF0034"/>
    <property type="match status" value="1"/>
</dbReference>
<dbReference type="GO" id="GO:0017150">
    <property type="term" value="F:tRNA dihydrouridine synthase activity"/>
    <property type="evidence" value="ECO:0007669"/>
    <property type="project" value="InterPro"/>
</dbReference>
<dbReference type="Proteomes" id="UP000675881">
    <property type="component" value="Chromosome 6"/>
</dbReference>
<evidence type="ECO:0000256" key="6">
    <source>
        <dbReference type="PIRNR" id="PIRNR006621"/>
    </source>
</evidence>
<dbReference type="InterPro" id="IPR018517">
    <property type="entry name" value="tRNA_hU_synthase_CS"/>
</dbReference>
<dbReference type="InterPro" id="IPR001269">
    <property type="entry name" value="DUS_fam"/>
</dbReference>
<organism evidence="11 12">
    <name type="scientific">Lepeophtheirus salmonis</name>
    <name type="common">Salmon louse</name>
    <name type="synonym">Caligus salmonis</name>
    <dbReference type="NCBI Taxonomy" id="72036"/>
    <lineage>
        <taxon>Eukaryota</taxon>
        <taxon>Metazoa</taxon>
        <taxon>Ecdysozoa</taxon>
        <taxon>Arthropoda</taxon>
        <taxon>Crustacea</taxon>
        <taxon>Multicrustacea</taxon>
        <taxon>Hexanauplia</taxon>
        <taxon>Copepoda</taxon>
        <taxon>Siphonostomatoida</taxon>
        <taxon>Caligidae</taxon>
        <taxon>Lepeophtheirus</taxon>
    </lineage>
</organism>
<dbReference type="EMBL" id="HG994585">
    <property type="protein sequence ID" value="CAF2968364.1"/>
    <property type="molecule type" value="Genomic_DNA"/>
</dbReference>
<comment type="function">
    <text evidence="6">Catalyzes the synthesis of dihydrouridine, a modified base found in the D-loop of most tRNAs.</text>
</comment>
<dbReference type="PANTHER" id="PTHR11082:SF31">
    <property type="entry name" value="TRNA-DIHYDROURIDINE(20A_20B) SYNTHASE [NAD(P)+]-LIKE"/>
    <property type="match status" value="1"/>
</dbReference>
<dbReference type="InterPro" id="IPR035587">
    <property type="entry name" value="DUS-like_FMN-bd"/>
</dbReference>
<evidence type="ECO:0000259" key="10">
    <source>
        <dbReference type="Pfam" id="PF01207"/>
    </source>
</evidence>
<gene>
    <name evidence="11" type="ORF">LSAA_11202</name>
</gene>
<comment type="cofactor">
    <cofactor evidence="1 6 8">
        <name>FMN</name>
        <dbReference type="ChEBI" id="CHEBI:58210"/>
    </cofactor>
</comment>
<keyword evidence="12" id="KW-1185">Reference proteome</keyword>
<dbReference type="InterPro" id="IPR013785">
    <property type="entry name" value="Aldolase_TIM"/>
</dbReference>
<evidence type="ECO:0000256" key="3">
    <source>
        <dbReference type="ARBA" id="ARBA00022643"/>
    </source>
</evidence>
<feature type="binding site" evidence="8">
    <location>
        <position position="158"/>
    </location>
    <ligand>
        <name>FMN</name>
        <dbReference type="ChEBI" id="CHEBI:58210"/>
    </ligand>
</feature>
<evidence type="ECO:0000256" key="5">
    <source>
        <dbReference type="ARBA" id="ARBA00023002"/>
    </source>
</evidence>
<dbReference type="Gene3D" id="3.20.20.70">
    <property type="entry name" value="Aldolase class I"/>
    <property type="match status" value="1"/>
</dbReference>
<proteinExistence type="inferred from homology"/>
<dbReference type="GO" id="GO:0050660">
    <property type="term" value="F:flavin adenine dinucleotide binding"/>
    <property type="evidence" value="ECO:0007669"/>
    <property type="project" value="InterPro"/>
</dbReference>
<reference evidence="11" key="1">
    <citation type="submission" date="2021-02" db="EMBL/GenBank/DDBJ databases">
        <authorList>
            <person name="Bekaert M."/>
        </authorList>
    </citation>
    <scope>NUCLEOTIDE SEQUENCE</scope>
    <source>
        <strain evidence="11">IoA-00</strain>
    </source>
</reference>
<dbReference type="CDD" id="cd02801">
    <property type="entry name" value="DUS_like_FMN"/>
    <property type="match status" value="1"/>
</dbReference>
<feature type="domain" description="DUS-like FMN-binding" evidence="10">
    <location>
        <begin position="3"/>
        <end position="297"/>
    </location>
</feature>
<evidence type="ECO:0000256" key="1">
    <source>
        <dbReference type="ARBA" id="ARBA00001917"/>
    </source>
</evidence>
<dbReference type="Pfam" id="PF01207">
    <property type="entry name" value="Dus"/>
    <property type="match status" value="1"/>
</dbReference>
<feature type="active site" description="Proton donor" evidence="7">
    <location>
        <position position="88"/>
    </location>
</feature>
<comment type="similarity">
    <text evidence="6">Belongs to the dus family.</text>
</comment>
<protein>
    <recommendedName>
        <fullName evidence="6">tRNA-dihydrouridine synthase</fullName>
        <ecNumber evidence="6">1.3.1.-</ecNumber>
    </recommendedName>
</protein>
<evidence type="ECO:0000313" key="12">
    <source>
        <dbReference type="Proteomes" id="UP000675881"/>
    </source>
</evidence>
<keyword evidence="5 6" id="KW-0560">Oxidoreductase</keyword>
<evidence type="ECO:0000256" key="7">
    <source>
        <dbReference type="PIRSR" id="PIRSR006621-1"/>
    </source>
</evidence>
<keyword evidence="3 6" id="KW-0288">FMN</keyword>
<dbReference type="EC" id="1.3.1.-" evidence="6"/>
<evidence type="ECO:0000256" key="8">
    <source>
        <dbReference type="PIRSR" id="PIRSR006621-2"/>
    </source>
</evidence>
<feature type="binding site" evidence="8">
    <location>
        <begin position="212"/>
        <end position="213"/>
    </location>
    <ligand>
        <name>FMN</name>
        <dbReference type="ChEBI" id="CHEBI:58210"/>
    </ligand>
</feature>
<feature type="compositionally biased region" description="Basic and acidic residues" evidence="9">
    <location>
        <begin position="289"/>
        <end position="319"/>
    </location>
</feature>